<proteinExistence type="inferred from homology"/>
<dbReference type="Proteomes" id="UP000716004">
    <property type="component" value="Unassembled WGS sequence"/>
</dbReference>
<feature type="domain" description="NAD(P)-binding" evidence="3">
    <location>
        <begin position="11"/>
        <end position="101"/>
    </location>
</feature>
<dbReference type="Pfam" id="PF16363">
    <property type="entry name" value="GDP_Man_Dehyd"/>
    <property type="match status" value="1"/>
</dbReference>
<comment type="similarity">
    <text evidence="1">Belongs to the NAD(P)-dependent epimerase/dehydratase family.</text>
</comment>
<dbReference type="Pfam" id="PF01370">
    <property type="entry name" value="Epimerase"/>
    <property type="match status" value="1"/>
</dbReference>
<name>A0A8J7YLN6_9ARCH</name>
<evidence type="ECO:0000313" key="5">
    <source>
        <dbReference type="Proteomes" id="UP000716004"/>
    </source>
</evidence>
<dbReference type="InterPro" id="IPR016040">
    <property type="entry name" value="NAD(P)-bd_dom"/>
</dbReference>
<evidence type="ECO:0000313" key="4">
    <source>
        <dbReference type="EMBL" id="MBX8632769.1"/>
    </source>
</evidence>
<dbReference type="PANTHER" id="PTHR43000">
    <property type="entry name" value="DTDP-D-GLUCOSE 4,6-DEHYDRATASE-RELATED"/>
    <property type="match status" value="1"/>
</dbReference>
<sequence length="339" mass="38060">VDLEIKVHMGKMPRHKNSHAKYILGDIRHRKYWLKALKGVNSVIHLAGAVGVGQSFWQARKYIDVNAGGTATMFDVIIHDAKLKSSIEKIVVASSKSLYGEGAYRCAVHGMLYPEQRTLSQMKKKEWEVRCPVCGGGTIPVGIPEEKPPQNLSPYALSKYATERLAIDFSYALGIPTVALRYFNVYGPRQSLSNPYTGVIAIFLSRMMSGNSPFLFEDGMQMRDYVYVNDVARVNVSSLTKGEGIYNVGTGKPHTLLDIVALLNKATGLDIEPFISGEFRPGDNRHDFADIGRLTRDFGTISFTEFDLGIRKLVEWSADARVKDLFEREERERKRFLES</sequence>
<feature type="non-terminal residue" evidence="4">
    <location>
        <position position="1"/>
    </location>
</feature>
<dbReference type="Gene3D" id="3.40.50.720">
    <property type="entry name" value="NAD(P)-binding Rossmann-like Domain"/>
    <property type="match status" value="1"/>
</dbReference>
<dbReference type="AlphaFoldDB" id="A0A8J7YLN6"/>
<organism evidence="4 5">
    <name type="scientific">Candidatus Sysuiplasma superficiale</name>
    <dbReference type="NCBI Taxonomy" id="2823368"/>
    <lineage>
        <taxon>Archaea</taxon>
        <taxon>Methanobacteriati</taxon>
        <taxon>Thermoplasmatota</taxon>
        <taxon>Thermoplasmata</taxon>
        <taxon>Candidatus Sysuiplasmatales</taxon>
        <taxon>Candidatus Sysuiplasmataceae</taxon>
        <taxon>Candidatus Sysuiplasma</taxon>
    </lineage>
</organism>
<dbReference type="InterPro" id="IPR036291">
    <property type="entry name" value="NAD(P)-bd_dom_sf"/>
</dbReference>
<dbReference type="SUPFAM" id="SSF51735">
    <property type="entry name" value="NAD(P)-binding Rossmann-fold domains"/>
    <property type="match status" value="1"/>
</dbReference>
<comment type="caution">
    <text evidence="4">The sequence shown here is derived from an EMBL/GenBank/DDBJ whole genome shotgun (WGS) entry which is preliminary data.</text>
</comment>
<evidence type="ECO:0000259" key="2">
    <source>
        <dbReference type="Pfam" id="PF01370"/>
    </source>
</evidence>
<protein>
    <submittedName>
        <fullName evidence="4">NAD-dependent epimerase/dehydratase family protein</fullName>
    </submittedName>
</protein>
<dbReference type="InterPro" id="IPR001509">
    <property type="entry name" value="Epimerase_deHydtase"/>
</dbReference>
<gene>
    <name evidence="4" type="ORF">J9259_09710</name>
</gene>
<dbReference type="PRINTS" id="PR01713">
    <property type="entry name" value="NUCEPIMERASE"/>
</dbReference>
<feature type="domain" description="NAD-dependent epimerase/dehydratase" evidence="2">
    <location>
        <begin position="146"/>
        <end position="249"/>
    </location>
</feature>
<evidence type="ECO:0000256" key="1">
    <source>
        <dbReference type="ARBA" id="ARBA00007637"/>
    </source>
</evidence>
<dbReference type="EMBL" id="JAGVSJ010000065">
    <property type="protein sequence ID" value="MBX8632769.1"/>
    <property type="molecule type" value="Genomic_DNA"/>
</dbReference>
<evidence type="ECO:0000259" key="3">
    <source>
        <dbReference type="Pfam" id="PF16363"/>
    </source>
</evidence>
<reference evidence="4" key="1">
    <citation type="submission" date="2021-04" db="EMBL/GenBank/DDBJ databases">
        <title>Genomic insights into ecological role and evolution of a novel Thermoplasmata order Candidatus Sysuiplasmatales.</title>
        <authorList>
            <person name="Yuan Y."/>
        </authorList>
    </citation>
    <scope>NUCLEOTIDE SEQUENCE</scope>
    <source>
        <strain evidence="4">YP2-bin.285</strain>
    </source>
</reference>
<accession>A0A8J7YLN6</accession>